<dbReference type="Proteomes" id="UP000008370">
    <property type="component" value="Unassembled WGS sequence"/>
</dbReference>
<name>K5WCS5_PHACS</name>
<keyword evidence="3" id="KW-1185">Reference proteome</keyword>
<accession>K5WCS5</accession>
<sequence length="85" mass="9451">MPLFPLGRAYSGATFSIDLCFCAGLNATCLVHFFGVILYAPGFVVVPTILKRPPNSTQQIRRSSELHCRLSLLSVSNTHRILLRF</sequence>
<organism evidence="2 3">
    <name type="scientific">Phanerochaete carnosa (strain HHB-10118-sp)</name>
    <name type="common">White-rot fungus</name>
    <name type="synonym">Peniophora carnosa</name>
    <dbReference type="NCBI Taxonomy" id="650164"/>
    <lineage>
        <taxon>Eukaryota</taxon>
        <taxon>Fungi</taxon>
        <taxon>Dikarya</taxon>
        <taxon>Basidiomycota</taxon>
        <taxon>Agaricomycotina</taxon>
        <taxon>Agaricomycetes</taxon>
        <taxon>Polyporales</taxon>
        <taxon>Phanerochaetaceae</taxon>
        <taxon>Phanerochaete</taxon>
    </lineage>
</organism>
<evidence type="ECO:0000313" key="3">
    <source>
        <dbReference type="Proteomes" id="UP000008370"/>
    </source>
</evidence>
<dbReference type="InParanoid" id="K5WCS5"/>
<dbReference type="EMBL" id="JH931600">
    <property type="protein sequence ID" value="EKM47977.1"/>
    <property type="molecule type" value="Genomic_DNA"/>
</dbReference>
<dbReference type="GeneID" id="18919467"/>
<proteinExistence type="predicted"/>
<gene>
    <name evidence="2" type="ORF">PHACADRAFT_266610</name>
</gene>
<keyword evidence="1" id="KW-0472">Membrane</keyword>
<protein>
    <submittedName>
        <fullName evidence="2">Uncharacterized protein</fullName>
    </submittedName>
</protein>
<reference evidence="2 3" key="1">
    <citation type="journal article" date="2012" name="BMC Genomics">
        <title>Comparative genomics of the white-rot fungi, Phanerochaete carnosa and P. chrysosporium, to elucidate the genetic basis of the distinct wood types they colonize.</title>
        <authorList>
            <person name="Suzuki H."/>
            <person name="MacDonald J."/>
            <person name="Syed K."/>
            <person name="Salamov A."/>
            <person name="Hori C."/>
            <person name="Aerts A."/>
            <person name="Henrissat B."/>
            <person name="Wiebenga A."/>
            <person name="vanKuyk P.A."/>
            <person name="Barry K."/>
            <person name="Lindquist E."/>
            <person name="LaButti K."/>
            <person name="Lapidus A."/>
            <person name="Lucas S."/>
            <person name="Coutinho P."/>
            <person name="Gong Y."/>
            <person name="Samejima M."/>
            <person name="Mahadevan R."/>
            <person name="Abou-Zaid M."/>
            <person name="de Vries R.P."/>
            <person name="Igarashi K."/>
            <person name="Yadav J.S."/>
            <person name="Grigoriev I.V."/>
            <person name="Master E.R."/>
        </authorList>
    </citation>
    <scope>NUCLEOTIDE SEQUENCE [LARGE SCALE GENOMIC DNA]</scope>
    <source>
        <strain evidence="2 3">HHB-10118-sp</strain>
    </source>
</reference>
<dbReference type="AlphaFoldDB" id="K5WCS5"/>
<evidence type="ECO:0000313" key="2">
    <source>
        <dbReference type="EMBL" id="EKM47977.1"/>
    </source>
</evidence>
<feature type="transmembrane region" description="Helical" evidence="1">
    <location>
        <begin position="31"/>
        <end position="50"/>
    </location>
</feature>
<dbReference type="KEGG" id="pco:PHACADRAFT_266610"/>
<dbReference type="RefSeq" id="XP_007403472.1">
    <property type="nucleotide sequence ID" value="XM_007403410.1"/>
</dbReference>
<evidence type="ECO:0000256" key="1">
    <source>
        <dbReference type="SAM" id="Phobius"/>
    </source>
</evidence>
<keyword evidence="1" id="KW-1133">Transmembrane helix</keyword>
<dbReference type="HOGENOM" id="CLU_2513379_0_0_1"/>
<keyword evidence="1" id="KW-0812">Transmembrane</keyword>